<keyword evidence="3" id="KW-1185">Reference proteome</keyword>
<accession>A0A4R0MU02</accession>
<keyword evidence="1" id="KW-0472">Membrane</keyword>
<dbReference type="AlphaFoldDB" id="A0A4R0MU02"/>
<gene>
    <name evidence="2" type="ORF">EZ428_14820</name>
</gene>
<evidence type="ECO:0000313" key="3">
    <source>
        <dbReference type="Proteomes" id="UP000292884"/>
    </source>
</evidence>
<dbReference type="EMBL" id="SJSK01000003">
    <property type="protein sequence ID" value="TCC90540.1"/>
    <property type="molecule type" value="Genomic_DNA"/>
</dbReference>
<name>A0A4R0MU02_9SPHI</name>
<evidence type="ECO:0000313" key="2">
    <source>
        <dbReference type="EMBL" id="TCC90540.1"/>
    </source>
</evidence>
<feature type="transmembrane region" description="Helical" evidence="1">
    <location>
        <begin position="12"/>
        <end position="29"/>
    </location>
</feature>
<dbReference type="Proteomes" id="UP000292884">
    <property type="component" value="Unassembled WGS sequence"/>
</dbReference>
<evidence type="ECO:0000256" key="1">
    <source>
        <dbReference type="SAM" id="Phobius"/>
    </source>
</evidence>
<dbReference type="RefSeq" id="WP_131553936.1">
    <property type="nucleotide sequence ID" value="NZ_SJSK01000003.1"/>
</dbReference>
<keyword evidence="1" id="KW-0812">Transmembrane</keyword>
<organism evidence="2 3">
    <name type="scientific">Pedobacter frigiditerrae</name>
    <dbReference type="NCBI Taxonomy" id="2530452"/>
    <lineage>
        <taxon>Bacteria</taxon>
        <taxon>Pseudomonadati</taxon>
        <taxon>Bacteroidota</taxon>
        <taxon>Sphingobacteriia</taxon>
        <taxon>Sphingobacteriales</taxon>
        <taxon>Sphingobacteriaceae</taxon>
        <taxon>Pedobacter</taxon>
    </lineage>
</organism>
<protein>
    <submittedName>
        <fullName evidence="2">Uncharacterized protein</fullName>
    </submittedName>
</protein>
<keyword evidence="1" id="KW-1133">Transmembrane helix</keyword>
<proteinExistence type="predicted"/>
<sequence length="295" mass="33913">MIKEQRVRIKDCCWFIMICISFSYSFANAQSLRLKSRRADALTGTAFAKSISDTALTLEQREEIIFNEIKNGNVPDFLRKLKEIKINSGWEIGEIKISIAFYVLPDYFCIGSNDDFFYVPMTPILAQKVADLTKCSLPTKKMVDTIYHNATIKLLPQPIPPTKAMTTVAIFLAHNDSVKTQLKSDLQKHNNGELTAGHKKDLIISNKIYTEKTPKVVIYGWHKMDGRAIQPVYNKHTNLWVDYSHGLRLIQNKVFIYLKKNKINKVLTDKYLSSMLSDEGVIKKPFYPITTYKIY</sequence>
<dbReference type="OrthoDB" id="262081at2"/>
<comment type="caution">
    <text evidence="2">The sequence shown here is derived from an EMBL/GenBank/DDBJ whole genome shotgun (WGS) entry which is preliminary data.</text>
</comment>
<reference evidence="2 3" key="1">
    <citation type="submission" date="2019-02" db="EMBL/GenBank/DDBJ databases">
        <title>Pedobacter sp. RP-1-13 sp. nov., isolated from Arctic soil.</title>
        <authorList>
            <person name="Dahal R.H."/>
        </authorList>
    </citation>
    <scope>NUCLEOTIDE SEQUENCE [LARGE SCALE GENOMIC DNA]</scope>
    <source>
        <strain evidence="2 3">RP-1-13</strain>
    </source>
</reference>